<sequence>MKQVIRYLYEYENGNRIRNVGFIKLEKRMDKCAIHIHGKNLDFGQKKKLEVFVFYVQGGDCIGIPQGVIEGEAPMINYILKFEPEDAGGQEMFDKLAGIILRNASEKTYAAMWEEEAADVEHMTTGQREVLEEAATEAMPEEAATEAVPEERQQSEEPKVRESLIEHVEKLVEQQEFQEEIEKYIPPKTRTYEKIQRQDIARLPRTQWHLANNSFLLHGFYNYHHLLYIEEGENRWIGVPGIYHEKEQAAARAFGFPQFHRVMDADLELSAEEKNTFDDFGYWCRQI</sequence>
<dbReference type="EMBL" id="CACRTG010000001">
    <property type="protein sequence ID" value="VYS77852.1"/>
    <property type="molecule type" value="Genomic_DNA"/>
</dbReference>
<name>A0A6N2RAE2_9FIRM</name>
<feature type="compositionally biased region" description="Basic and acidic residues" evidence="1">
    <location>
        <begin position="149"/>
        <end position="160"/>
    </location>
</feature>
<proteinExistence type="predicted"/>
<dbReference type="InterPro" id="IPR046131">
    <property type="entry name" value="DUF6128"/>
</dbReference>
<feature type="region of interest" description="Disordered" evidence="1">
    <location>
        <begin position="138"/>
        <end position="160"/>
    </location>
</feature>
<evidence type="ECO:0000313" key="3">
    <source>
        <dbReference type="EMBL" id="VYS77852.1"/>
    </source>
</evidence>
<dbReference type="Pfam" id="PF19623">
    <property type="entry name" value="DUF6128"/>
    <property type="match status" value="1"/>
</dbReference>
<gene>
    <name evidence="3" type="ORF">CNLFYP112_00065</name>
</gene>
<reference evidence="3" key="1">
    <citation type="submission" date="2019-11" db="EMBL/GenBank/DDBJ databases">
        <authorList>
            <person name="Feng L."/>
        </authorList>
    </citation>
    <scope>NUCLEOTIDE SEQUENCE</scope>
    <source>
        <strain evidence="3">CnexileLFYP112</strain>
    </source>
</reference>
<protein>
    <recommendedName>
        <fullName evidence="2">DUF6128 domain-containing protein</fullName>
    </recommendedName>
</protein>
<feature type="domain" description="DUF6128" evidence="2">
    <location>
        <begin position="194"/>
        <end position="262"/>
    </location>
</feature>
<evidence type="ECO:0000259" key="2">
    <source>
        <dbReference type="Pfam" id="PF19623"/>
    </source>
</evidence>
<evidence type="ECO:0000256" key="1">
    <source>
        <dbReference type="SAM" id="MobiDB-lite"/>
    </source>
</evidence>
<accession>A0A6N2RAE2</accession>
<dbReference type="AlphaFoldDB" id="A0A6N2RAE2"/>
<organism evidence="3">
    <name type="scientific">[Clostridium] nexile</name>
    <dbReference type="NCBI Taxonomy" id="29361"/>
    <lineage>
        <taxon>Bacteria</taxon>
        <taxon>Bacillati</taxon>
        <taxon>Bacillota</taxon>
        <taxon>Clostridia</taxon>
        <taxon>Lachnospirales</taxon>
        <taxon>Lachnospiraceae</taxon>
        <taxon>Tyzzerella</taxon>
    </lineage>
</organism>